<gene>
    <name evidence="1" type="ORF">BJ138DRAFT_1148908</name>
</gene>
<name>A0ACB8AGR9_9AGAM</name>
<evidence type="ECO:0000313" key="1">
    <source>
        <dbReference type="EMBL" id="KAH7912168.1"/>
    </source>
</evidence>
<sequence>RFMAILPNLPVEIWRQILTLIIRIPGLLCVDKQDPFIQSVEFEPHAGQLSHRATLLLVCTDWHATVKQLIHEHIIITTEQQLYSLITTLKAPPDPRYRCTLGHYTRRIDLQLQNPSAKANTVTAQILRRTPHLEIFINGNYHNNNISGSRVKQCSSEIISTLSTLCAPSLRRVEWTCNDCPSWSDLMLLLRSLSELRSLTVANLYGTVFERFRPERISLPQLRTLEVGNTPSFSHASLGNAPLNALLTTLSLSPDQLPSLQRLEGFSPFSPDFLLAHGRKIRIVRTVAQTPLLPQIIAQCPNLDTFIAVFPYKLTVPLSHPTLRRIGIFPVAENSIGVPAQIFNSYVMTPLTELLQQIDRSTLPKLAQVRIRNTGTLADVTNYPGSLQTWWRRWNIRGVRFEDKNGRPFQDVESDEDALLDTLRGD</sequence>
<dbReference type="Proteomes" id="UP000790377">
    <property type="component" value="Unassembled WGS sequence"/>
</dbReference>
<comment type="caution">
    <text evidence="1">The sequence shown here is derived from an EMBL/GenBank/DDBJ whole genome shotgun (WGS) entry which is preliminary data.</text>
</comment>
<feature type="non-terminal residue" evidence="1">
    <location>
        <position position="1"/>
    </location>
</feature>
<keyword evidence="2" id="KW-1185">Reference proteome</keyword>
<evidence type="ECO:0000313" key="2">
    <source>
        <dbReference type="Proteomes" id="UP000790377"/>
    </source>
</evidence>
<proteinExistence type="predicted"/>
<accession>A0ACB8AGR9</accession>
<dbReference type="EMBL" id="MU267657">
    <property type="protein sequence ID" value="KAH7912168.1"/>
    <property type="molecule type" value="Genomic_DNA"/>
</dbReference>
<reference evidence="1" key="1">
    <citation type="journal article" date="2021" name="New Phytol.">
        <title>Evolutionary innovations through gain and loss of genes in the ectomycorrhizal Boletales.</title>
        <authorList>
            <person name="Wu G."/>
            <person name="Miyauchi S."/>
            <person name="Morin E."/>
            <person name="Kuo A."/>
            <person name="Drula E."/>
            <person name="Varga T."/>
            <person name="Kohler A."/>
            <person name="Feng B."/>
            <person name="Cao Y."/>
            <person name="Lipzen A."/>
            <person name="Daum C."/>
            <person name="Hundley H."/>
            <person name="Pangilinan J."/>
            <person name="Johnson J."/>
            <person name="Barry K."/>
            <person name="LaButti K."/>
            <person name="Ng V."/>
            <person name="Ahrendt S."/>
            <person name="Min B."/>
            <person name="Choi I.G."/>
            <person name="Park H."/>
            <person name="Plett J.M."/>
            <person name="Magnuson J."/>
            <person name="Spatafora J.W."/>
            <person name="Nagy L.G."/>
            <person name="Henrissat B."/>
            <person name="Grigoriev I.V."/>
            <person name="Yang Z.L."/>
            <person name="Xu J."/>
            <person name="Martin F.M."/>
        </authorList>
    </citation>
    <scope>NUCLEOTIDE SEQUENCE</scope>
    <source>
        <strain evidence="1">ATCC 28755</strain>
    </source>
</reference>
<protein>
    <submittedName>
        <fullName evidence="1">Uncharacterized protein</fullName>
    </submittedName>
</protein>
<organism evidence="1 2">
    <name type="scientific">Hygrophoropsis aurantiaca</name>
    <dbReference type="NCBI Taxonomy" id="72124"/>
    <lineage>
        <taxon>Eukaryota</taxon>
        <taxon>Fungi</taxon>
        <taxon>Dikarya</taxon>
        <taxon>Basidiomycota</taxon>
        <taxon>Agaricomycotina</taxon>
        <taxon>Agaricomycetes</taxon>
        <taxon>Agaricomycetidae</taxon>
        <taxon>Boletales</taxon>
        <taxon>Coniophorineae</taxon>
        <taxon>Hygrophoropsidaceae</taxon>
        <taxon>Hygrophoropsis</taxon>
    </lineage>
</organism>